<accession>A0ABP6UQQ8</accession>
<dbReference type="InterPro" id="IPR012347">
    <property type="entry name" value="Ferritin-like"/>
</dbReference>
<feature type="domain" description="DUF305" evidence="3">
    <location>
        <begin position="60"/>
        <end position="208"/>
    </location>
</feature>
<dbReference type="Gene3D" id="1.20.1260.10">
    <property type="match status" value="1"/>
</dbReference>
<dbReference type="PANTHER" id="PTHR36933:SF1">
    <property type="entry name" value="SLL0788 PROTEIN"/>
    <property type="match status" value="1"/>
</dbReference>
<dbReference type="Pfam" id="PF03713">
    <property type="entry name" value="DUF305"/>
    <property type="match status" value="1"/>
</dbReference>
<dbReference type="PANTHER" id="PTHR36933">
    <property type="entry name" value="SLL0788 PROTEIN"/>
    <property type="match status" value="1"/>
</dbReference>
<dbReference type="Proteomes" id="UP001499841">
    <property type="component" value="Unassembled WGS sequence"/>
</dbReference>
<reference evidence="5" key="1">
    <citation type="journal article" date="2019" name="Int. J. Syst. Evol. Microbiol.">
        <title>The Global Catalogue of Microorganisms (GCM) 10K type strain sequencing project: providing services to taxonomists for standard genome sequencing and annotation.</title>
        <authorList>
            <consortium name="The Broad Institute Genomics Platform"/>
            <consortium name="The Broad Institute Genome Sequencing Center for Infectious Disease"/>
            <person name="Wu L."/>
            <person name="Ma J."/>
        </authorList>
    </citation>
    <scope>NUCLEOTIDE SEQUENCE [LARGE SCALE GENOMIC DNA]</scope>
    <source>
        <strain evidence="5">JCM 17459</strain>
    </source>
</reference>
<comment type="caution">
    <text evidence="4">The sequence shown here is derived from an EMBL/GenBank/DDBJ whole genome shotgun (WGS) entry which is preliminary data.</text>
</comment>
<feature type="compositionally biased region" description="Low complexity" evidence="1">
    <location>
        <begin position="31"/>
        <end position="49"/>
    </location>
</feature>
<gene>
    <name evidence="4" type="ORF">GCM10022262_40520</name>
</gene>
<feature type="region of interest" description="Disordered" evidence="1">
    <location>
        <begin position="31"/>
        <end position="52"/>
    </location>
</feature>
<evidence type="ECO:0000313" key="5">
    <source>
        <dbReference type="Proteomes" id="UP001499841"/>
    </source>
</evidence>
<keyword evidence="2" id="KW-0732">Signal</keyword>
<keyword evidence="5" id="KW-1185">Reference proteome</keyword>
<sequence length="211" mass="22394">MNLKTRIAASGTAVVLALTLAACSDDAPEETGATAAATTSSQTQTSEGTADVETAHNAADTEFAQMMIVHHEGAIEMADLAVEKADSEDVRSLAEGISAAQGPEIEEMTSWLEAWGEETSPMGGMEGMDHGGMEMEGMSQEEAMQHLEGLSGTEFDRSFLEMMIAHHQGAVTMAQTELEEGENPQALELAEKIIADQEAEISEMEQMLAAL</sequence>
<feature type="chain" id="PRO_5046338434" evidence="2">
    <location>
        <begin position="25"/>
        <end position="211"/>
    </location>
</feature>
<name>A0ABP6UQQ8_9MICO</name>
<feature type="signal peptide" evidence="2">
    <location>
        <begin position="1"/>
        <end position="24"/>
    </location>
</feature>
<dbReference type="EMBL" id="BAABBA010000038">
    <property type="protein sequence ID" value="GAA3512421.1"/>
    <property type="molecule type" value="Genomic_DNA"/>
</dbReference>
<evidence type="ECO:0000259" key="3">
    <source>
        <dbReference type="Pfam" id="PF03713"/>
    </source>
</evidence>
<organism evidence="4 5">
    <name type="scientific">Georgenia daeguensis</name>
    <dbReference type="NCBI Taxonomy" id="908355"/>
    <lineage>
        <taxon>Bacteria</taxon>
        <taxon>Bacillati</taxon>
        <taxon>Actinomycetota</taxon>
        <taxon>Actinomycetes</taxon>
        <taxon>Micrococcales</taxon>
        <taxon>Bogoriellaceae</taxon>
        <taxon>Georgenia</taxon>
    </lineage>
</organism>
<evidence type="ECO:0000256" key="1">
    <source>
        <dbReference type="SAM" id="MobiDB-lite"/>
    </source>
</evidence>
<protein>
    <submittedName>
        <fullName evidence="4">DUF305 domain-containing protein</fullName>
    </submittedName>
</protein>
<dbReference type="InterPro" id="IPR005183">
    <property type="entry name" value="DUF305_CopM-like"/>
</dbReference>
<dbReference type="PROSITE" id="PS51257">
    <property type="entry name" value="PROKAR_LIPOPROTEIN"/>
    <property type="match status" value="1"/>
</dbReference>
<evidence type="ECO:0000256" key="2">
    <source>
        <dbReference type="SAM" id="SignalP"/>
    </source>
</evidence>
<proteinExistence type="predicted"/>
<evidence type="ECO:0000313" key="4">
    <source>
        <dbReference type="EMBL" id="GAA3512421.1"/>
    </source>
</evidence>